<dbReference type="InterPro" id="IPR013154">
    <property type="entry name" value="ADH-like_N"/>
</dbReference>
<dbReference type="Proteomes" id="UP000245974">
    <property type="component" value="Unassembled WGS sequence"/>
</dbReference>
<dbReference type="OrthoDB" id="9785812at2"/>
<dbReference type="InterPro" id="IPR052733">
    <property type="entry name" value="Chloroplast_QOR"/>
</dbReference>
<dbReference type="SMART" id="SM00829">
    <property type="entry name" value="PKS_ER"/>
    <property type="match status" value="1"/>
</dbReference>
<evidence type="ECO:0000313" key="2">
    <source>
        <dbReference type="EMBL" id="SPL69890.1"/>
    </source>
</evidence>
<keyword evidence="3" id="KW-1185">Reference proteome</keyword>
<dbReference type="InterPro" id="IPR020843">
    <property type="entry name" value="ER"/>
</dbReference>
<gene>
    <name evidence="2" type="primary">qorA_2</name>
    <name evidence="2" type="ORF">KPC_1068</name>
</gene>
<organism evidence="2 3">
    <name type="scientific">Acinetobacter stercoris</name>
    <dbReference type="NCBI Taxonomy" id="2126983"/>
    <lineage>
        <taxon>Bacteria</taxon>
        <taxon>Pseudomonadati</taxon>
        <taxon>Pseudomonadota</taxon>
        <taxon>Gammaproteobacteria</taxon>
        <taxon>Moraxellales</taxon>
        <taxon>Moraxellaceae</taxon>
        <taxon>Acinetobacter</taxon>
    </lineage>
</organism>
<dbReference type="GO" id="GO:0008270">
    <property type="term" value="F:zinc ion binding"/>
    <property type="evidence" value="ECO:0007669"/>
    <property type="project" value="InterPro"/>
</dbReference>
<evidence type="ECO:0000313" key="3">
    <source>
        <dbReference type="Proteomes" id="UP000245974"/>
    </source>
</evidence>
<dbReference type="EMBL" id="OOGT01000032">
    <property type="protein sequence ID" value="SPL69890.1"/>
    <property type="molecule type" value="Genomic_DNA"/>
</dbReference>
<dbReference type="Gene3D" id="3.90.180.10">
    <property type="entry name" value="Medium-chain alcohol dehydrogenases, catalytic domain"/>
    <property type="match status" value="1"/>
</dbReference>
<name>A0A2U3MWS2_9GAMM</name>
<dbReference type="Pfam" id="PF13602">
    <property type="entry name" value="ADH_zinc_N_2"/>
    <property type="match status" value="1"/>
</dbReference>
<keyword evidence="2" id="KW-0560">Oxidoreductase</keyword>
<dbReference type="RefSeq" id="WP_121973405.1">
    <property type="nucleotide sequence ID" value="NZ_OOGT01000032.1"/>
</dbReference>
<reference evidence="3" key="1">
    <citation type="submission" date="2018-03" db="EMBL/GenBank/DDBJ databases">
        <authorList>
            <person name="Blom J."/>
        </authorList>
    </citation>
    <scope>NUCLEOTIDE SEQUENCE [LARGE SCALE GENOMIC DNA]</scope>
    <source>
        <strain evidence="3">KPC-SM-21</strain>
    </source>
</reference>
<dbReference type="CDD" id="cd05289">
    <property type="entry name" value="MDR_like_2"/>
    <property type="match status" value="1"/>
</dbReference>
<dbReference type="SUPFAM" id="SSF51735">
    <property type="entry name" value="NAD(P)-binding Rossmann-fold domains"/>
    <property type="match status" value="1"/>
</dbReference>
<dbReference type="InterPro" id="IPR011032">
    <property type="entry name" value="GroES-like_sf"/>
</dbReference>
<dbReference type="InParanoid" id="A0A2U3MWS2"/>
<dbReference type="InterPro" id="IPR002364">
    <property type="entry name" value="Quin_OxRdtase/zeta-crystal_CS"/>
</dbReference>
<accession>A0A2U3MWS2</accession>
<dbReference type="FunCoup" id="A0A2U3MWS2">
    <property type="interactions" value="547"/>
</dbReference>
<proteinExistence type="predicted"/>
<feature type="domain" description="Enoyl reductase (ER)" evidence="1">
    <location>
        <begin position="10"/>
        <end position="302"/>
    </location>
</feature>
<dbReference type="AlphaFoldDB" id="A0A2U3MWS2"/>
<dbReference type="GO" id="GO:0003960">
    <property type="term" value="F:quinone reductase (NADPH) activity"/>
    <property type="evidence" value="ECO:0007669"/>
    <property type="project" value="UniProtKB-EC"/>
</dbReference>
<dbReference type="PROSITE" id="PS01162">
    <property type="entry name" value="QOR_ZETA_CRYSTAL"/>
    <property type="match status" value="1"/>
</dbReference>
<protein>
    <submittedName>
        <fullName evidence="2">Quinone oxidoreductase 1</fullName>
        <ecNumber evidence="2">1.6.5.5</ecNumber>
    </submittedName>
</protein>
<dbReference type="SUPFAM" id="SSF50129">
    <property type="entry name" value="GroES-like"/>
    <property type="match status" value="1"/>
</dbReference>
<dbReference type="Pfam" id="PF08240">
    <property type="entry name" value="ADH_N"/>
    <property type="match status" value="1"/>
</dbReference>
<sequence length="304" mass="33253">MKAIQFNHYGEPGVLQMVDVDMPYPNPDQILIQVKSFGINPVDWKLRSGLMQAQVPLNFPVTLGFEVAGIVTKTGKNVTRFKVGDHIYSRAQQSYAEYCLVDAAVAQIIPDFLDFTKAASLPSGSQVAYSALKTIGNIEQNQNVLIHAGAGGVGVCAIQIAKSFGAKVTATASENNFALLKKLGADHIIDYKKTNLHQITERFDLILDSVGGKTQVESSELLNDTGTLVSLVSDEQNRFPHPLLDKKFCFMRGVQGNPSSIVHSLISEQKVRPVIDRIFDFHHVAEAHQRSQTGHVSGKIVITV</sequence>
<evidence type="ECO:0000259" key="1">
    <source>
        <dbReference type="SMART" id="SM00829"/>
    </source>
</evidence>
<dbReference type="EC" id="1.6.5.5" evidence="2"/>
<dbReference type="PANTHER" id="PTHR44013:SF1">
    <property type="entry name" value="ZINC-TYPE ALCOHOL DEHYDROGENASE-LIKE PROTEIN C16A3.02C"/>
    <property type="match status" value="1"/>
</dbReference>
<dbReference type="Gene3D" id="3.40.50.720">
    <property type="entry name" value="NAD(P)-binding Rossmann-like Domain"/>
    <property type="match status" value="1"/>
</dbReference>
<dbReference type="PANTHER" id="PTHR44013">
    <property type="entry name" value="ZINC-TYPE ALCOHOL DEHYDROGENASE-LIKE PROTEIN C16A3.02C"/>
    <property type="match status" value="1"/>
</dbReference>
<dbReference type="InterPro" id="IPR036291">
    <property type="entry name" value="NAD(P)-bd_dom_sf"/>
</dbReference>